<gene>
    <name evidence="1" type="ORF">EZS27_031509</name>
</gene>
<sequence>DYHIIDDTNVDINNPYEFQTIEFYLYSKNWIDAVQWHLEDIIRNPLIDPKEALTTKRRIDKSNQDRTDLVELIDSYFLYKYKDVKPLPDAVINTESPAWAIDRLSILMLRVYHMQQEANRSGTTKEHCEGCQKKLDLLLEQQKDLSLAINQLIAGIESGEKYMKVYKQMKMYNDPTLNPVLYTAKKQ</sequence>
<dbReference type="InterPro" id="IPR025350">
    <property type="entry name" value="DUF4254"/>
</dbReference>
<evidence type="ECO:0000313" key="1">
    <source>
        <dbReference type="EMBL" id="KAA6318491.1"/>
    </source>
</evidence>
<dbReference type="AlphaFoldDB" id="A0A5J4QCQ1"/>
<accession>A0A5J4QCQ1</accession>
<dbReference type="EMBL" id="SNRY01004173">
    <property type="protein sequence ID" value="KAA6318491.1"/>
    <property type="molecule type" value="Genomic_DNA"/>
</dbReference>
<evidence type="ECO:0008006" key="2">
    <source>
        <dbReference type="Google" id="ProtNLM"/>
    </source>
</evidence>
<comment type="caution">
    <text evidence="1">The sequence shown here is derived from an EMBL/GenBank/DDBJ whole genome shotgun (WGS) entry which is preliminary data.</text>
</comment>
<reference evidence="1" key="1">
    <citation type="submission" date="2019-03" db="EMBL/GenBank/DDBJ databases">
        <title>Single cell metagenomics reveals metabolic interactions within the superorganism composed of flagellate Streblomastix strix and complex community of Bacteroidetes bacteria on its surface.</title>
        <authorList>
            <person name="Treitli S.C."/>
            <person name="Kolisko M."/>
            <person name="Husnik F."/>
            <person name="Keeling P."/>
            <person name="Hampl V."/>
        </authorList>
    </citation>
    <scope>NUCLEOTIDE SEQUENCE</scope>
    <source>
        <strain evidence="1">STM</strain>
    </source>
</reference>
<feature type="non-terminal residue" evidence="1">
    <location>
        <position position="1"/>
    </location>
</feature>
<dbReference type="Pfam" id="PF14063">
    <property type="entry name" value="DUF4254"/>
    <property type="match status" value="1"/>
</dbReference>
<name>A0A5J4QCQ1_9ZZZZ</name>
<protein>
    <recommendedName>
        <fullName evidence="2">DUF4254 domain-containing protein</fullName>
    </recommendedName>
</protein>
<organism evidence="1">
    <name type="scientific">termite gut metagenome</name>
    <dbReference type="NCBI Taxonomy" id="433724"/>
    <lineage>
        <taxon>unclassified sequences</taxon>
        <taxon>metagenomes</taxon>
        <taxon>organismal metagenomes</taxon>
    </lineage>
</organism>
<proteinExistence type="predicted"/>